<name>A0ABS6AXH9_9NOCA</name>
<dbReference type="RefSeq" id="WP_215917622.1">
    <property type="nucleotide sequence ID" value="NZ_JAHKNI010000004.1"/>
</dbReference>
<feature type="domain" description="RsbT co-antagonist protein RsbRD N-terminal" evidence="3">
    <location>
        <begin position="34"/>
        <end position="176"/>
    </location>
</feature>
<keyword evidence="6" id="KW-1185">Reference proteome</keyword>
<comment type="caution">
    <text evidence="5">The sequence shown here is derived from an EMBL/GenBank/DDBJ whole genome shotgun (WGS) entry which is preliminary data.</text>
</comment>
<dbReference type="InterPro" id="IPR042070">
    <property type="entry name" value="PucR_C-HTH_sf"/>
</dbReference>
<comment type="similarity">
    <text evidence="1">Belongs to the CdaR family.</text>
</comment>
<dbReference type="InterPro" id="IPR025736">
    <property type="entry name" value="PucR_C-HTH_dom"/>
</dbReference>
<dbReference type="Gene3D" id="1.10.10.2840">
    <property type="entry name" value="PucR C-terminal helix-turn-helix domain"/>
    <property type="match status" value="1"/>
</dbReference>
<proteinExistence type="inferred from homology"/>
<gene>
    <name evidence="5" type="ORF">KO481_14480</name>
</gene>
<sequence>MESGWPPLQEPESKRIWDDVVTGVATDLGAHAADLAVRVADLMLAELPEFISDAEAYTQEVASVEASLRAISGQLQRGGDPRAVILPEATVAVARTGVHRLVALTPMLRSYRLGHQVVWQWLLARISERTLEPVVLARAADLLSAWLFAFIDAASSLGEQLYETERDQWMRSAMAARVEAVEAILSGRERDARRASARLGYELGRHHVGVVAWVNSAPEGSDPQPALNRLLQQLGRLVGADAVLVCPRGAKSSVAWISRARAFDDGDLGGIAISVEATTNEFAPLLAVGNPGHGLSGFRLSQAQAGHARRVATMTGAATGSVTRYDEVAVVAMATVDPEQARAHVVGVLGGLAADDEATYRIAETLAVYLEENHSRNRAAARLHIHPNTVNYRVRQAESILGHVIGGSDLDLRVALALLPAMRGLLSS</sequence>
<evidence type="ECO:0000259" key="4">
    <source>
        <dbReference type="Pfam" id="PF17853"/>
    </source>
</evidence>
<dbReference type="Pfam" id="PF14361">
    <property type="entry name" value="RsbRD_N"/>
    <property type="match status" value="1"/>
</dbReference>
<dbReference type="InterPro" id="IPR041522">
    <property type="entry name" value="CdaR_GGDEF"/>
</dbReference>
<evidence type="ECO:0000313" key="5">
    <source>
        <dbReference type="EMBL" id="MBU3062724.1"/>
    </source>
</evidence>
<dbReference type="PANTHER" id="PTHR33744">
    <property type="entry name" value="CARBOHYDRATE DIACID REGULATOR"/>
    <property type="match status" value="1"/>
</dbReference>
<protein>
    <submittedName>
        <fullName evidence="5">Helix-turn-helix domain-containing protein</fullName>
    </submittedName>
</protein>
<evidence type="ECO:0000259" key="3">
    <source>
        <dbReference type="Pfam" id="PF14361"/>
    </source>
</evidence>
<evidence type="ECO:0000256" key="1">
    <source>
        <dbReference type="ARBA" id="ARBA00006754"/>
    </source>
</evidence>
<evidence type="ECO:0000313" key="6">
    <source>
        <dbReference type="Proteomes" id="UP000733379"/>
    </source>
</evidence>
<dbReference type="InterPro" id="IPR025751">
    <property type="entry name" value="RsbRD_N_dom"/>
</dbReference>
<dbReference type="InterPro" id="IPR051448">
    <property type="entry name" value="CdaR-like_regulators"/>
</dbReference>
<reference evidence="5 6" key="1">
    <citation type="submission" date="2021-06" db="EMBL/GenBank/DDBJ databases">
        <title>Actinomycetes sequencing.</title>
        <authorList>
            <person name="Shan Q."/>
        </authorList>
    </citation>
    <scope>NUCLEOTIDE SEQUENCE [LARGE SCALE GENOMIC DNA]</scope>
    <source>
        <strain evidence="5 6">NEAU-G5</strain>
    </source>
</reference>
<dbReference type="EMBL" id="JAHKNI010000004">
    <property type="protein sequence ID" value="MBU3062724.1"/>
    <property type="molecule type" value="Genomic_DNA"/>
</dbReference>
<organism evidence="5 6">
    <name type="scientific">Nocardia albiluteola</name>
    <dbReference type="NCBI Taxonomy" id="2842303"/>
    <lineage>
        <taxon>Bacteria</taxon>
        <taxon>Bacillati</taxon>
        <taxon>Actinomycetota</taxon>
        <taxon>Actinomycetes</taxon>
        <taxon>Mycobacteriales</taxon>
        <taxon>Nocardiaceae</taxon>
        <taxon>Nocardia</taxon>
    </lineage>
</organism>
<feature type="domain" description="PucR C-terminal helix-turn-helix" evidence="2">
    <location>
        <begin position="363"/>
        <end position="418"/>
    </location>
</feature>
<dbReference type="Pfam" id="PF13556">
    <property type="entry name" value="HTH_30"/>
    <property type="match status" value="1"/>
</dbReference>
<dbReference type="Pfam" id="PF17853">
    <property type="entry name" value="GGDEF_2"/>
    <property type="match status" value="1"/>
</dbReference>
<feature type="domain" description="CdaR GGDEF-like" evidence="4">
    <location>
        <begin position="189"/>
        <end position="311"/>
    </location>
</feature>
<accession>A0ABS6AXH9</accession>
<evidence type="ECO:0000259" key="2">
    <source>
        <dbReference type="Pfam" id="PF13556"/>
    </source>
</evidence>
<dbReference type="PANTHER" id="PTHR33744:SF1">
    <property type="entry name" value="DNA-BINDING TRANSCRIPTIONAL ACTIVATOR ADER"/>
    <property type="match status" value="1"/>
</dbReference>
<dbReference type="Proteomes" id="UP000733379">
    <property type="component" value="Unassembled WGS sequence"/>
</dbReference>